<keyword evidence="9" id="KW-0460">Magnesium</keyword>
<comment type="function">
    <text evidence="12 13">RNA polymerase that catalyzes the synthesis of short RNA molecules used as primers for DNA polymerase during DNA replication.</text>
</comment>
<dbReference type="HAMAP" id="MF_00974">
    <property type="entry name" value="DNA_primase_DnaG"/>
    <property type="match status" value="1"/>
</dbReference>
<evidence type="ECO:0000256" key="9">
    <source>
        <dbReference type="ARBA" id="ARBA00022842"/>
    </source>
</evidence>
<dbReference type="InterPro" id="IPR050219">
    <property type="entry name" value="DnaG_primase"/>
</dbReference>
<dbReference type="InterPro" id="IPR013264">
    <property type="entry name" value="DNAG_N"/>
</dbReference>
<dbReference type="SMART" id="SM00400">
    <property type="entry name" value="ZnF_CHCC"/>
    <property type="match status" value="1"/>
</dbReference>
<evidence type="ECO:0000256" key="6">
    <source>
        <dbReference type="ARBA" id="ARBA00022723"/>
    </source>
</evidence>
<evidence type="ECO:0000256" key="1">
    <source>
        <dbReference type="ARBA" id="ARBA00022478"/>
    </source>
</evidence>
<dbReference type="PIRSF" id="PIRSF002811">
    <property type="entry name" value="DnaG"/>
    <property type="match status" value="1"/>
</dbReference>
<dbReference type="Pfam" id="PF13155">
    <property type="entry name" value="Toprim_2"/>
    <property type="match status" value="1"/>
</dbReference>
<feature type="domain" description="Toprim" evidence="15">
    <location>
        <begin position="256"/>
        <end position="337"/>
    </location>
</feature>
<dbReference type="GO" id="GO:0006269">
    <property type="term" value="P:DNA replication, synthesis of primer"/>
    <property type="evidence" value="ECO:0007669"/>
    <property type="project" value="UniProtKB-UniRule"/>
</dbReference>
<dbReference type="Gene3D" id="3.90.580.10">
    <property type="entry name" value="Zinc finger, CHC2-type domain"/>
    <property type="match status" value="1"/>
</dbReference>
<keyword evidence="3 12" id="KW-0808">Transferase</keyword>
<evidence type="ECO:0000256" key="11">
    <source>
        <dbReference type="ARBA" id="ARBA00023163"/>
    </source>
</evidence>
<keyword evidence="6 12" id="KW-0479">Metal-binding</keyword>
<evidence type="ECO:0000256" key="12">
    <source>
        <dbReference type="HAMAP-Rule" id="MF_00974"/>
    </source>
</evidence>
<evidence type="ECO:0000256" key="3">
    <source>
        <dbReference type="ARBA" id="ARBA00022679"/>
    </source>
</evidence>
<dbReference type="GO" id="GO:0000428">
    <property type="term" value="C:DNA-directed RNA polymerase complex"/>
    <property type="evidence" value="ECO:0007669"/>
    <property type="project" value="UniProtKB-KW"/>
</dbReference>
<keyword evidence="11 12" id="KW-0804">Transcription</keyword>
<dbReference type="InterPro" id="IPR036977">
    <property type="entry name" value="DNA_primase_Znf_CHC2"/>
</dbReference>
<evidence type="ECO:0000256" key="5">
    <source>
        <dbReference type="ARBA" id="ARBA00022705"/>
    </source>
</evidence>
<dbReference type="Gene3D" id="3.90.980.10">
    <property type="entry name" value="DNA primase, catalytic core, N-terminal domain"/>
    <property type="match status" value="1"/>
</dbReference>
<evidence type="ECO:0000256" key="14">
    <source>
        <dbReference type="PIRSR" id="PIRSR002811-1"/>
    </source>
</evidence>
<evidence type="ECO:0000259" key="15">
    <source>
        <dbReference type="PROSITE" id="PS50880"/>
    </source>
</evidence>
<dbReference type="SUPFAM" id="SSF57783">
    <property type="entry name" value="Zinc beta-ribbon"/>
    <property type="match status" value="1"/>
</dbReference>
<dbReference type="PANTHER" id="PTHR30313:SF2">
    <property type="entry name" value="DNA PRIMASE"/>
    <property type="match status" value="1"/>
</dbReference>
<dbReference type="PROSITE" id="PS50880">
    <property type="entry name" value="TOPRIM"/>
    <property type="match status" value="1"/>
</dbReference>
<feature type="zinc finger region" description="CHC2-type" evidence="12 14">
    <location>
        <begin position="35"/>
        <end position="59"/>
    </location>
</feature>
<dbReference type="InterPro" id="IPR030846">
    <property type="entry name" value="DnaG_bac"/>
</dbReference>
<evidence type="ECO:0000256" key="10">
    <source>
        <dbReference type="ARBA" id="ARBA00023125"/>
    </source>
</evidence>
<keyword evidence="10 12" id="KW-0238">DNA-binding</keyword>
<dbReference type="AlphaFoldDB" id="A0A2H0R1I5"/>
<name>A0A2H0R1I5_9BACT</name>
<dbReference type="InterPro" id="IPR006295">
    <property type="entry name" value="DNA_primase_DnaG"/>
</dbReference>
<evidence type="ECO:0000256" key="7">
    <source>
        <dbReference type="ARBA" id="ARBA00022771"/>
    </source>
</evidence>
<evidence type="ECO:0000256" key="8">
    <source>
        <dbReference type="ARBA" id="ARBA00022833"/>
    </source>
</evidence>
<keyword evidence="4 12" id="KW-0548">Nucleotidyltransferase</keyword>
<evidence type="ECO:0000256" key="2">
    <source>
        <dbReference type="ARBA" id="ARBA00022515"/>
    </source>
</evidence>
<comment type="caution">
    <text evidence="16">The sequence shown here is derived from an EMBL/GenBank/DDBJ whole genome shotgun (WGS) entry which is preliminary data.</text>
</comment>
<dbReference type="Proteomes" id="UP000230828">
    <property type="component" value="Unassembled WGS sequence"/>
</dbReference>
<dbReference type="EMBL" id="PCXM01000004">
    <property type="protein sequence ID" value="PIR40350.1"/>
    <property type="molecule type" value="Genomic_DNA"/>
</dbReference>
<dbReference type="GO" id="GO:0005737">
    <property type="term" value="C:cytoplasm"/>
    <property type="evidence" value="ECO:0007669"/>
    <property type="project" value="TreeGrafter"/>
</dbReference>
<keyword evidence="7 12" id="KW-0863">Zinc-finger</keyword>
<dbReference type="Pfam" id="PF01807">
    <property type="entry name" value="Zn_ribbon_DnaG"/>
    <property type="match status" value="1"/>
</dbReference>
<keyword evidence="2 12" id="KW-0639">Primosome</keyword>
<reference evidence="16 17" key="1">
    <citation type="submission" date="2017-09" db="EMBL/GenBank/DDBJ databases">
        <title>Depth-based differentiation of microbial function through sediment-hosted aquifers and enrichment of novel symbionts in the deep terrestrial subsurface.</title>
        <authorList>
            <person name="Probst A.J."/>
            <person name="Ladd B."/>
            <person name="Jarett J.K."/>
            <person name="Geller-Mcgrath D.E."/>
            <person name="Sieber C.M."/>
            <person name="Emerson J.B."/>
            <person name="Anantharaman K."/>
            <person name="Thomas B.C."/>
            <person name="Malmstrom R."/>
            <person name="Stieglmeier M."/>
            <person name="Klingl A."/>
            <person name="Woyke T."/>
            <person name="Ryan C.M."/>
            <person name="Banfield J.F."/>
        </authorList>
    </citation>
    <scope>NUCLEOTIDE SEQUENCE [LARGE SCALE GENOMIC DNA]</scope>
    <source>
        <strain evidence="16">CG10_big_fil_rev_8_21_14_0_10_34_34</strain>
    </source>
</reference>
<dbReference type="Pfam" id="PF08275">
    <property type="entry name" value="DNAG_N"/>
    <property type="match status" value="1"/>
</dbReference>
<gene>
    <name evidence="12 16" type="primary">dnaG</name>
    <name evidence="16" type="ORF">COV33_00200</name>
</gene>
<dbReference type="InterPro" id="IPR002694">
    <property type="entry name" value="Znf_CHC2"/>
</dbReference>
<comment type="catalytic activity">
    <reaction evidence="12">
        <text>ssDNA + n NTP = ssDNA/pppN(pN)n-1 hybrid + (n-1) diphosphate.</text>
        <dbReference type="EC" id="2.7.7.101"/>
    </reaction>
</comment>
<evidence type="ECO:0000256" key="4">
    <source>
        <dbReference type="ARBA" id="ARBA00022695"/>
    </source>
</evidence>
<dbReference type="NCBIfam" id="TIGR01391">
    <property type="entry name" value="dnaG"/>
    <property type="match status" value="1"/>
</dbReference>
<keyword evidence="8 12" id="KW-0862">Zinc</keyword>
<keyword evidence="1 12" id="KW-0240">DNA-directed RNA polymerase</keyword>
<comment type="cofactor">
    <cofactor evidence="12 13 14">
        <name>Zn(2+)</name>
        <dbReference type="ChEBI" id="CHEBI:29105"/>
    </cofactor>
    <text evidence="12 13 14">Binds 1 zinc ion per monomer.</text>
</comment>
<dbReference type="GO" id="GO:0003899">
    <property type="term" value="F:DNA-directed RNA polymerase activity"/>
    <property type="evidence" value="ECO:0007669"/>
    <property type="project" value="UniProtKB-UniRule"/>
</dbReference>
<accession>A0A2H0R1I5</accession>
<dbReference type="SMART" id="SM00493">
    <property type="entry name" value="TOPRIM"/>
    <property type="match status" value="1"/>
</dbReference>
<comment type="similarity">
    <text evidence="12 13">Belongs to the DnaG primase family.</text>
</comment>
<dbReference type="Gene3D" id="3.40.1360.10">
    <property type="match status" value="1"/>
</dbReference>
<protein>
    <recommendedName>
        <fullName evidence="12 13">DNA primase</fullName>
        <ecNumber evidence="12">2.7.7.101</ecNumber>
    </recommendedName>
</protein>
<dbReference type="FunFam" id="3.90.580.10:FF:000001">
    <property type="entry name" value="DNA primase"/>
    <property type="match status" value="1"/>
</dbReference>
<dbReference type="PANTHER" id="PTHR30313">
    <property type="entry name" value="DNA PRIMASE"/>
    <property type="match status" value="1"/>
</dbReference>
<dbReference type="GO" id="GO:0008270">
    <property type="term" value="F:zinc ion binding"/>
    <property type="evidence" value="ECO:0007669"/>
    <property type="project" value="UniProtKB-UniRule"/>
</dbReference>
<dbReference type="GO" id="GO:1990077">
    <property type="term" value="C:primosome complex"/>
    <property type="evidence" value="ECO:0007669"/>
    <property type="project" value="UniProtKB-KW"/>
</dbReference>
<proteinExistence type="inferred from homology"/>
<dbReference type="SUPFAM" id="SSF56731">
    <property type="entry name" value="DNA primase core"/>
    <property type="match status" value="1"/>
</dbReference>
<dbReference type="InterPro" id="IPR037068">
    <property type="entry name" value="DNA_primase_core_N_sf"/>
</dbReference>
<keyword evidence="5 12" id="KW-0235">DNA replication</keyword>
<evidence type="ECO:0000313" key="16">
    <source>
        <dbReference type="EMBL" id="PIR40350.1"/>
    </source>
</evidence>
<dbReference type="InterPro" id="IPR034151">
    <property type="entry name" value="TOPRIM_DnaG_bac"/>
</dbReference>
<comment type="subunit">
    <text evidence="12">Monomer. Interacts with DnaB.</text>
</comment>
<dbReference type="CDD" id="cd03364">
    <property type="entry name" value="TOPRIM_DnaG_primases"/>
    <property type="match status" value="1"/>
</dbReference>
<dbReference type="InterPro" id="IPR006171">
    <property type="entry name" value="TOPRIM_dom"/>
</dbReference>
<evidence type="ECO:0000256" key="13">
    <source>
        <dbReference type="PIRNR" id="PIRNR002811"/>
    </source>
</evidence>
<organism evidence="16 17">
    <name type="scientific">Candidatus Zambryskibacteria bacterium CG10_big_fil_rev_8_21_14_0_10_34_34</name>
    <dbReference type="NCBI Taxonomy" id="1975114"/>
    <lineage>
        <taxon>Bacteria</taxon>
        <taxon>Candidatus Zambryskiibacteriota</taxon>
    </lineage>
</organism>
<dbReference type="EC" id="2.7.7.101" evidence="12"/>
<comment type="domain">
    <text evidence="12">Contains an N-terminal zinc-binding domain, a central core domain that contains the primase activity, and a C-terminal DnaB-binding domain.</text>
</comment>
<evidence type="ECO:0000313" key="17">
    <source>
        <dbReference type="Proteomes" id="UP000230828"/>
    </source>
</evidence>
<dbReference type="GO" id="GO:0003677">
    <property type="term" value="F:DNA binding"/>
    <property type="evidence" value="ECO:0007669"/>
    <property type="project" value="UniProtKB-KW"/>
</dbReference>
<sequence length="564" mass="64746">MLTNVEQIKEKLDIVDVISSYIKVEKAGINYKAKCPFHNEKTPSFFISPTRQSFYCFGCGEKGDIFSFVEKFEGLDFKGALETLASKAGVELKNFKQTNDTKGEKDKLFEIMEKATQIFEKQLTENKEALNILKKRGVMDVSIVKWRLGFAKNEWRSLYDNLQNNFSKEEMLEAGLIKKTDTETNSGQIKYYDTFRDRIMFPLNDSAGRVIAFSGRAIKEDDKTPKYLNSPETKLFYKSEALYGFNIAKNHIRKLDYTVLVEGQMDLLMSHQAGILNTVASSGTALTELHLKKIGKLSNRIIIAYDSDDSGEKASRRAAEMAMALGMEIKTVSLPKGEDPASIIKKDPAKWKKALKESQHFIDFSLNKALKEKEDRNLTKEIIKNVLPLVSLIKSEIEKSIFVKKIALKMKVREQDVLNDLKKIDQKENLNKEEGPFKNYSKVVNLERILAGIIFLEEFNKSKKSKNLKEKWQQIVDESKVTEILENFKENKEALIFETEGYGEKGSLDEIAEDILKRLELKNLKTKLQKITIILDDKNLSKKDQKETKTDFNKIQKRIKELNN</sequence>